<dbReference type="InterPro" id="IPR008949">
    <property type="entry name" value="Isoprenoid_synthase_dom_sf"/>
</dbReference>
<dbReference type="EMBL" id="PGOL01000696">
    <property type="protein sequence ID" value="PKI66064.1"/>
    <property type="molecule type" value="Genomic_DNA"/>
</dbReference>
<dbReference type="PANTHER" id="PTHR31225">
    <property type="entry name" value="OS04G0344100 PROTEIN-RELATED"/>
    <property type="match status" value="1"/>
</dbReference>
<comment type="caution">
    <text evidence="5">The sequence shown here is derived from an EMBL/GenBank/DDBJ whole genome shotgun (WGS) entry which is preliminary data.</text>
</comment>
<dbReference type="Gene3D" id="1.10.600.10">
    <property type="entry name" value="Farnesyl Diphosphate Synthase"/>
    <property type="match status" value="2"/>
</dbReference>
<evidence type="ECO:0000313" key="5">
    <source>
        <dbReference type="EMBL" id="PKI66064.1"/>
    </source>
</evidence>
<dbReference type="Pfam" id="PF03936">
    <property type="entry name" value="Terpene_synth_C"/>
    <property type="match status" value="1"/>
</dbReference>
<reference evidence="5 6" key="1">
    <citation type="submission" date="2017-11" db="EMBL/GenBank/DDBJ databases">
        <title>De-novo sequencing of pomegranate (Punica granatum L.) genome.</title>
        <authorList>
            <person name="Akparov Z."/>
            <person name="Amiraslanov A."/>
            <person name="Hajiyeva S."/>
            <person name="Abbasov M."/>
            <person name="Kaur K."/>
            <person name="Hamwieh A."/>
            <person name="Solovyev V."/>
            <person name="Salamov A."/>
            <person name="Braich B."/>
            <person name="Kosarev P."/>
            <person name="Mahmoud A."/>
            <person name="Hajiyev E."/>
            <person name="Babayeva S."/>
            <person name="Izzatullayeva V."/>
            <person name="Mammadov A."/>
            <person name="Mammadov A."/>
            <person name="Sharifova S."/>
            <person name="Ojaghi J."/>
            <person name="Eynullazada K."/>
            <person name="Bayramov B."/>
            <person name="Abdulazimova A."/>
            <person name="Shahmuradov I."/>
        </authorList>
    </citation>
    <scope>NUCLEOTIDE SEQUENCE [LARGE SCALE GENOMIC DNA]</scope>
    <source>
        <strain evidence="6">cv. AG2017</strain>
        <tissue evidence="5">Leaf</tissue>
    </source>
</reference>
<evidence type="ECO:0000259" key="4">
    <source>
        <dbReference type="Pfam" id="PF03936"/>
    </source>
</evidence>
<dbReference type="SUPFAM" id="SSF48576">
    <property type="entry name" value="Terpenoid synthases"/>
    <property type="match status" value="1"/>
</dbReference>
<gene>
    <name evidence="5" type="ORF">CRG98_013559</name>
</gene>
<dbReference type="GO" id="GO:0010333">
    <property type="term" value="F:terpene synthase activity"/>
    <property type="evidence" value="ECO:0007669"/>
    <property type="project" value="InterPro"/>
</dbReference>
<name>A0A2I0KC00_PUNGR</name>
<dbReference type="STRING" id="22663.A0A2I0KC00"/>
<dbReference type="PANTHER" id="PTHR31225:SF221">
    <property type="entry name" value="(-)-GERMACRENE D SYNTHASE"/>
    <property type="match status" value="1"/>
</dbReference>
<comment type="cofactor">
    <cofactor evidence="1">
        <name>Mg(2+)</name>
        <dbReference type="ChEBI" id="CHEBI:18420"/>
    </cofactor>
</comment>
<dbReference type="InterPro" id="IPR005630">
    <property type="entry name" value="Terpene_synthase_metal-bd"/>
</dbReference>
<dbReference type="Proteomes" id="UP000233551">
    <property type="component" value="Unassembled WGS sequence"/>
</dbReference>
<keyword evidence="2" id="KW-0479">Metal-binding</keyword>
<evidence type="ECO:0000256" key="1">
    <source>
        <dbReference type="ARBA" id="ARBA00001946"/>
    </source>
</evidence>
<sequence length="168" mass="19691">MDDIYDAYGTPEELNLLTDSIERWQRGVIGQLPEYMQVFYNALLDIFDEIEEKLIDEEGKSDRLFYTKEAFEQERGHVASAVECFMKQQCVTEKLAKEEPWKEVDDAWKDINEGCLHPHPVPEPFLTRVLNLSRVIDVVYKDNKDRYTHPNLELKQFVASLRVDPVPL</sequence>
<keyword evidence="6" id="KW-1185">Reference proteome</keyword>
<dbReference type="GO" id="GO:0000287">
    <property type="term" value="F:magnesium ion binding"/>
    <property type="evidence" value="ECO:0007669"/>
    <property type="project" value="InterPro"/>
</dbReference>
<protein>
    <recommendedName>
        <fullName evidence="4">Terpene synthase metal-binding domain-containing protein</fullName>
    </recommendedName>
</protein>
<accession>A0A2I0KC00</accession>
<organism evidence="5 6">
    <name type="scientific">Punica granatum</name>
    <name type="common">Pomegranate</name>
    <dbReference type="NCBI Taxonomy" id="22663"/>
    <lineage>
        <taxon>Eukaryota</taxon>
        <taxon>Viridiplantae</taxon>
        <taxon>Streptophyta</taxon>
        <taxon>Embryophyta</taxon>
        <taxon>Tracheophyta</taxon>
        <taxon>Spermatophyta</taxon>
        <taxon>Magnoliopsida</taxon>
        <taxon>eudicotyledons</taxon>
        <taxon>Gunneridae</taxon>
        <taxon>Pentapetalae</taxon>
        <taxon>rosids</taxon>
        <taxon>malvids</taxon>
        <taxon>Myrtales</taxon>
        <taxon>Lythraceae</taxon>
        <taxon>Punica</taxon>
    </lineage>
</organism>
<evidence type="ECO:0000256" key="3">
    <source>
        <dbReference type="ARBA" id="ARBA00023239"/>
    </source>
</evidence>
<dbReference type="GO" id="GO:0016114">
    <property type="term" value="P:terpenoid biosynthetic process"/>
    <property type="evidence" value="ECO:0007669"/>
    <property type="project" value="InterPro"/>
</dbReference>
<proteinExistence type="predicted"/>
<evidence type="ECO:0000256" key="2">
    <source>
        <dbReference type="ARBA" id="ARBA00022723"/>
    </source>
</evidence>
<dbReference type="AlphaFoldDB" id="A0A2I0KC00"/>
<dbReference type="InterPro" id="IPR050148">
    <property type="entry name" value="Terpene_synthase-like"/>
</dbReference>
<feature type="domain" description="Terpene synthase metal-binding" evidence="4">
    <location>
        <begin position="1"/>
        <end position="71"/>
    </location>
</feature>
<evidence type="ECO:0000313" key="6">
    <source>
        <dbReference type="Proteomes" id="UP000233551"/>
    </source>
</evidence>
<keyword evidence="3" id="KW-0456">Lyase</keyword>